<keyword evidence="12" id="KW-0511">Multifunctional enzyme</keyword>
<dbReference type="InterPro" id="IPR012319">
    <property type="entry name" value="FPG_cat"/>
</dbReference>
<dbReference type="Pfam" id="PF01149">
    <property type="entry name" value="Fapy_DNA_glyco"/>
    <property type="match status" value="1"/>
</dbReference>
<dbReference type="FunFam" id="1.10.8.50:FF:000003">
    <property type="entry name" value="Formamidopyrimidine-DNA glycosylase"/>
    <property type="match status" value="1"/>
</dbReference>
<dbReference type="SMART" id="SM01232">
    <property type="entry name" value="H2TH"/>
    <property type="match status" value="1"/>
</dbReference>
<dbReference type="Pfam" id="PF06831">
    <property type="entry name" value="H2TH"/>
    <property type="match status" value="1"/>
</dbReference>
<comment type="catalytic activity">
    <reaction evidence="14">
        <text>2'-deoxyribonucleotide-(2'-deoxyribose 5'-phosphate)-2'-deoxyribonucleotide-DNA = a 3'-end 2'-deoxyribonucleotide-(2,3-dehydro-2,3-deoxyribose 5'-phosphate)-DNA + a 5'-end 5'-phospho-2'-deoxyribonucleoside-DNA + H(+)</text>
        <dbReference type="Rhea" id="RHEA:66592"/>
        <dbReference type="Rhea" id="RHEA-COMP:13180"/>
        <dbReference type="Rhea" id="RHEA-COMP:16897"/>
        <dbReference type="Rhea" id="RHEA-COMP:17067"/>
        <dbReference type="ChEBI" id="CHEBI:15378"/>
        <dbReference type="ChEBI" id="CHEBI:136412"/>
        <dbReference type="ChEBI" id="CHEBI:157695"/>
        <dbReference type="ChEBI" id="CHEBI:167181"/>
        <dbReference type="EC" id="4.2.99.18"/>
    </reaction>
</comment>
<dbReference type="GO" id="GO:0000703">
    <property type="term" value="F:oxidized pyrimidine nucleobase lesion DNA N-glycosylase activity"/>
    <property type="evidence" value="ECO:0007669"/>
    <property type="project" value="TreeGrafter"/>
</dbReference>
<dbReference type="GO" id="GO:0140078">
    <property type="term" value="F:class I DNA-(apurinic or apyrimidinic site) endonuclease activity"/>
    <property type="evidence" value="ECO:0007669"/>
    <property type="project" value="UniProtKB-EC"/>
</dbReference>
<protein>
    <recommendedName>
        <fullName evidence="3">DNA-(apurinic or apyrimidinic site) lyase</fullName>
        <ecNumber evidence="3">4.2.99.18</ecNumber>
    </recommendedName>
</protein>
<dbReference type="GO" id="GO:0008270">
    <property type="term" value="F:zinc ion binding"/>
    <property type="evidence" value="ECO:0007669"/>
    <property type="project" value="UniProtKB-KW"/>
</dbReference>
<dbReference type="PANTHER" id="PTHR42697:SF3">
    <property type="entry name" value="ENDONUCLEASE 8 1"/>
    <property type="match status" value="1"/>
</dbReference>
<keyword evidence="10" id="KW-0234">DNA repair</keyword>
<evidence type="ECO:0000256" key="13">
    <source>
        <dbReference type="ARBA" id="ARBA00023295"/>
    </source>
</evidence>
<evidence type="ECO:0000256" key="9">
    <source>
        <dbReference type="ARBA" id="ARBA00023125"/>
    </source>
</evidence>
<dbReference type="SUPFAM" id="SSF57716">
    <property type="entry name" value="Glucocorticoid receptor-like (DNA-binding domain)"/>
    <property type="match status" value="1"/>
</dbReference>
<dbReference type="SMART" id="SM00898">
    <property type="entry name" value="Fapy_DNA_glyco"/>
    <property type="match status" value="1"/>
</dbReference>
<comment type="caution">
    <text evidence="18">The sequence shown here is derived from an EMBL/GenBank/DDBJ whole genome shotgun (WGS) entry which is preliminary data.</text>
</comment>
<evidence type="ECO:0000256" key="2">
    <source>
        <dbReference type="ARBA" id="ARBA00009409"/>
    </source>
</evidence>
<dbReference type="InterPro" id="IPR010979">
    <property type="entry name" value="Ribosomal_uS13-like_H2TH"/>
</dbReference>
<dbReference type="EMBL" id="SDMR01000017">
    <property type="protein sequence ID" value="TBT93160.1"/>
    <property type="molecule type" value="Genomic_DNA"/>
</dbReference>
<dbReference type="EC" id="4.2.99.18" evidence="3"/>
<keyword evidence="4" id="KW-0479">Metal-binding</keyword>
<dbReference type="OrthoDB" id="9800855at2"/>
<evidence type="ECO:0000256" key="14">
    <source>
        <dbReference type="ARBA" id="ARBA00044632"/>
    </source>
</evidence>
<dbReference type="Proteomes" id="UP000291933">
    <property type="component" value="Unassembled WGS sequence"/>
</dbReference>
<keyword evidence="11" id="KW-0456">Lyase</keyword>
<gene>
    <name evidence="18" type="ORF">ET996_11965</name>
</gene>
<dbReference type="CDD" id="cd08970">
    <property type="entry name" value="AcNei1_N"/>
    <property type="match status" value="1"/>
</dbReference>
<dbReference type="InterPro" id="IPR000214">
    <property type="entry name" value="Znf_DNA_glyclase/AP_lyase"/>
</dbReference>
<dbReference type="GO" id="GO:0006284">
    <property type="term" value="P:base-excision repair"/>
    <property type="evidence" value="ECO:0007669"/>
    <property type="project" value="InterPro"/>
</dbReference>
<comment type="cofactor">
    <cofactor evidence="1">
        <name>Zn(2+)</name>
        <dbReference type="ChEBI" id="CHEBI:29105"/>
    </cofactor>
</comment>
<reference evidence="18 19" key="1">
    <citation type="submission" date="2019-01" db="EMBL/GenBank/DDBJ databases">
        <title>Lactibacter flavus gen. nov., sp. nov., a novel bacterium of the family Propionibacteriaceae isolated from raw milk and dairy products.</title>
        <authorList>
            <person name="Huptas C."/>
            <person name="Wenning M."/>
            <person name="Breitenwieser F."/>
            <person name="Doll E."/>
            <person name="Von Neubeck M."/>
            <person name="Busse H.-J."/>
            <person name="Scherer S."/>
        </authorList>
    </citation>
    <scope>NUCLEOTIDE SEQUENCE [LARGE SCALE GENOMIC DNA]</scope>
    <source>
        <strain evidence="18 19">DSM 22130</strain>
    </source>
</reference>
<keyword evidence="7" id="KW-0378">Hydrolase</keyword>
<evidence type="ECO:0000256" key="15">
    <source>
        <dbReference type="PROSITE-ProRule" id="PRU00391"/>
    </source>
</evidence>
<evidence type="ECO:0000256" key="1">
    <source>
        <dbReference type="ARBA" id="ARBA00001947"/>
    </source>
</evidence>
<evidence type="ECO:0000256" key="10">
    <source>
        <dbReference type="ARBA" id="ARBA00023204"/>
    </source>
</evidence>
<dbReference type="Gene3D" id="3.20.190.10">
    <property type="entry name" value="MutM-like, N-terminal"/>
    <property type="match status" value="1"/>
</dbReference>
<evidence type="ECO:0000256" key="3">
    <source>
        <dbReference type="ARBA" id="ARBA00012720"/>
    </source>
</evidence>
<comment type="similarity">
    <text evidence="2">Belongs to the FPG family.</text>
</comment>
<keyword evidence="13" id="KW-0326">Glycosidase</keyword>
<proteinExistence type="inferred from homology"/>
<evidence type="ECO:0000256" key="12">
    <source>
        <dbReference type="ARBA" id="ARBA00023268"/>
    </source>
</evidence>
<evidence type="ECO:0000256" key="7">
    <source>
        <dbReference type="ARBA" id="ARBA00022801"/>
    </source>
</evidence>
<keyword evidence="8" id="KW-0862">Zinc</keyword>
<evidence type="ECO:0000313" key="19">
    <source>
        <dbReference type="Proteomes" id="UP000291933"/>
    </source>
</evidence>
<dbReference type="GO" id="GO:0008534">
    <property type="term" value="F:oxidized purine nucleobase lesion DNA N-glycosylase activity"/>
    <property type="evidence" value="ECO:0007669"/>
    <property type="project" value="UniProtKB-ARBA"/>
</dbReference>
<dbReference type="Pfam" id="PF06827">
    <property type="entry name" value="zf-FPG_IleRS"/>
    <property type="match status" value="1"/>
</dbReference>
<sequence length="276" mass="30124">MPEGHVTHRLARTLTADFGGRPVRVSSPQGRFADAAVLLDGTVLEGAEAVGKHLFVRFEGDRIVWIHLGLIGKLQIGPDDVPVSPETLRLRIAAGGVRADLRGPQWCRLITSAEMDAVLAASGPDPLRADADAERAWAKVHRSKKAIGALMMDQSIFAGVGNIYRAELLFRHRIYPEVPGQHIARDTFDSLWADLVELMPLGVRDARIDTVEEPHTPEATGRAPRVDRHGGEVYVYRRAGDPCLVCGTPVARAAFHGRNLYWCPACQPEGSRGGPR</sequence>
<dbReference type="GO" id="GO:0003690">
    <property type="term" value="F:double-stranded DNA binding"/>
    <property type="evidence" value="ECO:0007669"/>
    <property type="project" value="UniProtKB-ARBA"/>
</dbReference>
<dbReference type="GO" id="GO:0003684">
    <property type="term" value="F:damaged DNA binding"/>
    <property type="evidence" value="ECO:0007669"/>
    <property type="project" value="InterPro"/>
</dbReference>
<dbReference type="InterPro" id="IPR035937">
    <property type="entry name" value="FPG_N"/>
</dbReference>
<name>A0A4Q9KID3_PROTD</name>
<evidence type="ECO:0000256" key="4">
    <source>
        <dbReference type="ARBA" id="ARBA00022723"/>
    </source>
</evidence>
<dbReference type="SUPFAM" id="SSF81624">
    <property type="entry name" value="N-terminal domain of MutM-like DNA repair proteins"/>
    <property type="match status" value="1"/>
</dbReference>
<evidence type="ECO:0000313" key="18">
    <source>
        <dbReference type="EMBL" id="TBT93160.1"/>
    </source>
</evidence>
<dbReference type="AlphaFoldDB" id="A0A4Q9KID3"/>
<keyword evidence="19" id="KW-1185">Reference proteome</keyword>
<dbReference type="PROSITE" id="PS51066">
    <property type="entry name" value="ZF_FPG_2"/>
    <property type="match status" value="1"/>
</dbReference>
<dbReference type="InterPro" id="IPR015887">
    <property type="entry name" value="DNA_glyclase_Znf_dom_DNA_BS"/>
</dbReference>
<dbReference type="PROSITE" id="PS51068">
    <property type="entry name" value="FPG_CAT"/>
    <property type="match status" value="1"/>
</dbReference>
<evidence type="ECO:0000259" key="17">
    <source>
        <dbReference type="PROSITE" id="PS51068"/>
    </source>
</evidence>
<dbReference type="PROSITE" id="PS01242">
    <property type="entry name" value="ZF_FPG_1"/>
    <property type="match status" value="1"/>
</dbReference>
<evidence type="ECO:0000256" key="5">
    <source>
        <dbReference type="ARBA" id="ARBA00022763"/>
    </source>
</evidence>
<dbReference type="SUPFAM" id="SSF46946">
    <property type="entry name" value="S13-like H2TH domain"/>
    <property type="match status" value="1"/>
</dbReference>
<keyword evidence="9" id="KW-0238">DNA-binding</keyword>
<dbReference type="GO" id="GO:0006979">
    <property type="term" value="P:response to oxidative stress"/>
    <property type="evidence" value="ECO:0007669"/>
    <property type="project" value="UniProtKB-ARBA"/>
</dbReference>
<dbReference type="InterPro" id="IPR010663">
    <property type="entry name" value="Znf_FPG/IleRS"/>
</dbReference>
<keyword evidence="5" id="KW-0227">DNA damage</keyword>
<evidence type="ECO:0000256" key="6">
    <source>
        <dbReference type="ARBA" id="ARBA00022771"/>
    </source>
</evidence>
<evidence type="ECO:0000256" key="11">
    <source>
        <dbReference type="ARBA" id="ARBA00023239"/>
    </source>
</evidence>
<feature type="domain" description="FPG-type" evidence="16">
    <location>
        <begin position="234"/>
        <end position="268"/>
    </location>
</feature>
<keyword evidence="6 15" id="KW-0863">Zinc-finger</keyword>
<feature type="domain" description="Formamidopyrimidine-DNA glycosylase catalytic" evidence="17">
    <location>
        <begin position="2"/>
        <end position="96"/>
    </location>
</feature>
<accession>A0A4Q9KID3</accession>
<dbReference type="PANTHER" id="PTHR42697">
    <property type="entry name" value="ENDONUCLEASE 8"/>
    <property type="match status" value="1"/>
</dbReference>
<dbReference type="InterPro" id="IPR015886">
    <property type="entry name" value="H2TH_FPG"/>
</dbReference>
<evidence type="ECO:0000259" key="16">
    <source>
        <dbReference type="PROSITE" id="PS51066"/>
    </source>
</evidence>
<dbReference type="RefSeq" id="WP_131172797.1">
    <property type="nucleotide sequence ID" value="NZ_FXTL01000017.1"/>
</dbReference>
<evidence type="ECO:0000256" key="8">
    <source>
        <dbReference type="ARBA" id="ARBA00022833"/>
    </source>
</evidence>
<organism evidence="18 19">
    <name type="scientific">Propioniciclava tarda</name>
    <dbReference type="NCBI Taxonomy" id="433330"/>
    <lineage>
        <taxon>Bacteria</taxon>
        <taxon>Bacillati</taxon>
        <taxon>Actinomycetota</taxon>
        <taxon>Actinomycetes</taxon>
        <taxon>Propionibacteriales</taxon>
        <taxon>Propionibacteriaceae</taxon>
        <taxon>Propioniciclava</taxon>
    </lineage>
</organism>
<dbReference type="Gene3D" id="1.10.8.50">
    <property type="match status" value="1"/>
</dbReference>